<gene>
    <name evidence="2" type="ORF">CBO05P1_280</name>
</gene>
<dbReference type="RefSeq" id="WP_154219155.1">
    <property type="nucleotide sequence ID" value="NZ_BA000058.1"/>
</dbReference>
<feature type="transmembrane region" description="Helical" evidence="1">
    <location>
        <begin position="29"/>
        <end position="47"/>
    </location>
</feature>
<organism evidence="2">
    <name type="scientific">Clostridium botulinum B str. Osaka05</name>
    <dbReference type="NCBI Taxonomy" id="1407017"/>
    <lineage>
        <taxon>Bacteria</taxon>
        <taxon>Bacillati</taxon>
        <taxon>Bacillota</taxon>
        <taxon>Clostridia</taxon>
        <taxon>Eubacteriales</taxon>
        <taxon>Clostridiaceae</taxon>
        <taxon>Clostridium</taxon>
    </lineage>
</organism>
<dbReference type="HOGENOM" id="CLU_3078327_0_0_9"/>
<keyword evidence="1" id="KW-1133">Transmembrane helix</keyword>
<reference evidence="2" key="1">
    <citation type="submission" date="2013-10" db="EMBL/GenBank/DDBJ databases">
        <title>Draft genome sequence of Clostridium botulinum type B strain Osaka05.</title>
        <authorList>
            <person name="Sakaguchi Y."/>
            <person name="Hosomi K."/>
            <person name="Uchiyama J."/>
            <person name="Ogura Y."/>
            <person name="Sakaguchi M."/>
            <person name="Kohda T."/>
            <person name="Mukamoto M."/>
            <person name="Misawa N."/>
            <person name="Matsuzaki S."/>
            <person name="Hayashi T."/>
            <person name="Kozaki S."/>
        </authorList>
    </citation>
    <scope>NUCLEOTIDE SEQUENCE</scope>
    <source>
        <strain evidence="2">Osaka05</strain>
    </source>
</reference>
<name>A0A060N9N5_CLOBO</name>
<proteinExistence type="predicted"/>
<evidence type="ECO:0000313" key="2">
    <source>
        <dbReference type="EMBL" id="BAO04999.1"/>
    </source>
</evidence>
<feature type="transmembrane region" description="Helical" evidence="1">
    <location>
        <begin position="5"/>
        <end position="23"/>
    </location>
</feature>
<dbReference type="Proteomes" id="UP000054164">
    <property type="component" value="Unassembled WGS sequence"/>
</dbReference>
<dbReference type="AlphaFoldDB" id="A0A060N9N5"/>
<accession>A0A060N9N5</accession>
<evidence type="ECO:0000256" key="1">
    <source>
        <dbReference type="SAM" id="Phobius"/>
    </source>
</evidence>
<keyword evidence="1" id="KW-0812">Transmembrane</keyword>
<dbReference type="PROSITE" id="PS51257">
    <property type="entry name" value="PROKAR_LIPOPROTEIN"/>
    <property type="match status" value="1"/>
</dbReference>
<dbReference type="EMBL" id="BA000058">
    <property type="protein sequence ID" value="BAO04999.1"/>
    <property type="molecule type" value="Genomic_DNA"/>
</dbReference>
<sequence length="52" mass="5992">MRKNIALTIDSILLIFSILLVIVSCIQKYTFVSYISVLNVLIISYFIKINLQ</sequence>
<keyword evidence="1" id="KW-0472">Membrane</keyword>
<protein>
    <submittedName>
        <fullName evidence="2">Uncharacterized protein</fullName>
    </submittedName>
</protein>